<accession>Q0CPR4</accession>
<dbReference type="EMBL" id="CH476599">
    <property type="protein sequence ID" value="EAU34767.1"/>
    <property type="molecule type" value="Genomic_DNA"/>
</dbReference>
<dbReference type="AlphaFoldDB" id="Q0CPR4"/>
<evidence type="ECO:0000313" key="2">
    <source>
        <dbReference type="EMBL" id="EAU34767.1"/>
    </source>
</evidence>
<organism evidence="2 3">
    <name type="scientific">Aspergillus terreus (strain NIH 2624 / FGSC A1156)</name>
    <dbReference type="NCBI Taxonomy" id="341663"/>
    <lineage>
        <taxon>Eukaryota</taxon>
        <taxon>Fungi</taxon>
        <taxon>Dikarya</taxon>
        <taxon>Ascomycota</taxon>
        <taxon>Pezizomycotina</taxon>
        <taxon>Eurotiomycetes</taxon>
        <taxon>Eurotiomycetidae</taxon>
        <taxon>Eurotiales</taxon>
        <taxon>Aspergillaceae</taxon>
        <taxon>Aspergillus</taxon>
        <taxon>Aspergillus subgen. Circumdati</taxon>
    </lineage>
</organism>
<protein>
    <submittedName>
        <fullName evidence="2">Uncharacterized protein</fullName>
    </submittedName>
</protein>
<feature type="region of interest" description="Disordered" evidence="1">
    <location>
        <begin position="161"/>
        <end position="185"/>
    </location>
</feature>
<proteinExistence type="predicted"/>
<evidence type="ECO:0000256" key="1">
    <source>
        <dbReference type="SAM" id="MobiDB-lite"/>
    </source>
</evidence>
<dbReference type="RefSeq" id="XP_001213498.1">
    <property type="nucleotide sequence ID" value="XM_001213498.1"/>
</dbReference>
<dbReference type="GeneID" id="4320313"/>
<gene>
    <name evidence="2" type="ORF">ATEG_04320</name>
</gene>
<sequence length="185" mass="20850">MVHSFDMVLKFNNTRKILPQIAANLHATSRQRVAEIAESDHEQEGELVESLADEELQRLLGLRRSRLPWEDPQGLKLAERRKTMPTRRAAKGVSLIHRANSPRKSFIDGVSSTPREKKRSSCASLKSSCREQFTDVDLLFKAVRGLQEAQEREATISALMEWGSSARGQSPASDPNGRRKCLQEL</sequence>
<evidence type="ECO:0000313" key="3">
    <source>
        <dbReference type="Proteomes" id="UP000007963"/>
    </source>
</evidence>
<dbReference type="VEuPathDB" id="FungiDB:ATEG_04320"/>
<reference evidence="3" key="1">
    <citation type="submission" date="2005-09" db="EMBL/GenBank/DDBJ databases">
        <title>Annotation of the Aspergillus terreus NIH2624 genome.</title>
        <authorList>
            <person name="Birren B.W."/>
            <person name="Lander E.S."/>
            <person name="Galagan J.E."/>
            <person name="Nusbaum C."/>
            <person name="Devon K."/>
            <person name="Henn M."/>
            <person name="Ma L.-J."/>
            <person name="Jaffe D.B."/>
            <person name="Butler J."/>
            <person name="Alvarez P."/>
            <person name="Gnerre S."/>
            <person name="Grabherr M."/>
            <person name="Kleber M."/>
            <person name="Mauceli E.W."/>
            <person name="Brockman W."/>
            <person name="Rounsley S."/>
            <person name="Young S.K."/>
            <person name="LaButti K."/>
            <person name="Pushparaj V."/>
            <person name="DeCaprio D."/>
            <person name="Crawford M."/>
            <person name="Koehrsen M."/>
            <person name="Engels R."/>
            <person name="Montgomery P."/>
            <person name="Pearson M."/>
            <person name="Howarth C."/>
            <person name="Larson L."/>
            <person name="Luoma S."/>
            <person name="White J."/>
            <person name="Alvarado L."/>
            <person name="Kodira C.D."/>
            <person name="Zeng Q."/>
            <person name="Oleary S."/>
            <person name="Yandava C."/>
            <person name="Denning D.W."/>
            <person name="Nierman W.C."/>
            <person name="Milne T."/>
            <person name="Madden K."/>
        </authorList>
    </citation>
    <scope>NUCLEOTIDE SEQUENCE [LARGE SCALE GENOMIC DNA]</scope>
    <source>
        <strain evidence="3">NIH 2624 / FGSC A1156</strain>
    </source>
</reference>
<dbReference type="HOGENOM" id="CLU_1461018_0_0_1"/>
<name>Q0CPR4_ASPTN</name>
<dbReference type="Proteomes" id="UP000007963">
    <property type="component" value="Unassembled WGS sequence"/>
</dbReference>